<organism evidence="1">
    <name type="scientific">Rhizophora mucronata</name>
    <name type="common">Asiatic mangrove</name>
    <dbReference type="NCBI Taxonomy" id="61149"/>
    <lineage>
        <taxon>Eukaryota</taxon>
        <taxon>Viridiplantae</taxon>
        <taxon>Streptophyta</taxon>
        <taxon>Embryophyta</taxon>
        <taxon>Tracheophyta</taxon>
        <taxon>Spermatophyta</taxon>
        <taxon>Magnoliopsida</taxon>
        <taxon>eudicotyledons</taxon>
        <taxon>Gunneridae</taxon>
        <taxon>Pentapetalae</taxon>
        <taxon>rosids</taxon>
        <taxon>fabids</taxon>
        <taxon>Malpighiales</taxon>
        <taxon>Rhizophoraceae</taxon>
        <taxon>Rhizophora</taxon>
    </lineage>
</organism>
<protein>
    <submittedName>
        <fullName evidence="1">Uncharacterized protein</fullName>
    </submittedName>
</protein>
<proteinExistence type="predicted"/>
<dbReference type="EMBL" id="GGEC01021457">
    <property type="protein sequence ID" value="MBX01941.1"/>
    <property type="molecule type" value="Transcribed_RNA"/>
</dbReference>
<name>A0A2P2K8D1_RHIMU</name>
<evidence type="ECO:0000313" key="1">
    <source>
        <dbReference type="EMBL" id="MBX01941.1"/>
    </source>
</evidence>
<sequence length="39" mass="4415">MPAPTMTISSLQTSVFWALVIVDKELVLAVSRSRRQNRL</sequence>
<dbReference type="AlphaFoldDB" id="A0A2P2K8D1"/>
<accession>A0A2P2K8D1</accession>
<reference evidence="1" key="1">
    <citation type="submission" date="2018-02" db="EMBL/GenBank/DDBJ databases">
        <title>Rhizophora mucronata_Transcriptome.</title>
        <authorList>
            <person name="Meera S.P."/>
            <person name="Sreeshan A."/>
            <person name="Augustine A."/>
        </authorList>
    </citation>
    <scope>NUCLEOTIDE SEQUENCE</scope>
    <source>
        <tissue evidence="1">Leaf</tissue>
    </source>
</reference>